<name>A0A9Q9MIZ6_9ACTN</name>
<accession>A0A9Q9MIZ6</accession>
<evidence type="ECO:0000256" key="1">
    <source>
        <dbReference type="SAM" id="Phobius"/>
    </source>
</evidence>
<dbReference type="Pfam" id="PF18075">
    <property type="entry name" value="FtsX_ECD"/>
    <property type="match status" value="1"/>
</dbReference>
<dbReference type="RefSeq" id="WP_033359761.1">
    <property type="nucleotide sequence ID" value="NZ_CP073767.1"/>
</dbReference>
<feature type="domain" description="FtsX extracellular" evidence="2">
    <location>
        <begin position="80"/>
        <end position="170"/>
    </location>
</feature>
<evidence type="ECO:0000313" key="4">
    <source>
        <dbReference type="Proteomes" id="UP001058003"/>
    </source>
</evidence>
<proteinExistence type="predicted"/>
<keyword evidence="1" id="KW-0472">Membrane</keyword>
<dbReference type="AlphaFoldDB" id="A0A9Q9MIZ6"/>
<keyword evidence="3" id="KW-0132">Cell division</keyword>
<protein>
    <submittedName>
        <fullName evidence="3">Permease-like cell division protein FtsX</fullName>
    </submittedName>
</protein>
<keyword evidence="4" id="KW-1185">Reference proteome</keyword>
<evidence type="ECO:0000259" key="2">
    <source>
        <dbReference type="Pfam" id="PF18075"/>
    </source>
</evidence>
<organism evidence="3 4">
    <name type="scientific">Dactylosporangium aurantiacum</name>
    <dbReference type="NCBI Taxonomy" id="35754"/>
    <lineage>
        <taxon>Bacteria</taxon>
        <taxon>Bacillati</taxon>
        <taxon>Actinomycetota</taxon>
        <taxon>Actinomycetes</taxon>
        <taxon>Micromonosporales</taxon>
        <taxon>Micromonosporaceae</taxon>
        <taxon>Dactylosporangium</taxon>
    </lineage>
</organism>
<gene>
    <name evidence="3" type="ORF">Daura_09650</name>
</gene>
<feature type="transmembrane region" description="Helical" evidence="1">
    <location>
        <begin position="40"/>
        <end position="58"/>
    </location>
</feature>
<dbReference type="InterPro" id="IPR040690">
    <property type="entry name" value="FtsX_ECD"/>
</dbReference>
<keyword evidence="1" id="KW-0812">Transmembrane</keyword>
<dbReference type="OrthoDB" id="9812531at2"/>
<dbReference type="Proteomes" id="UP001058003">
    <property type="component" value="Chromosome"/>
</dbReference>
<dbReference type="KEGG" id="daur:Daura_09650"/>
<dbReference type="Gene3D" id="3.30.70.3040">
    <property type="match status" value="1"/>
</dbReference>
<reference evidence="3" key="1">
    <citation type="submission" date="2021-04" db="EMBL/GenBank/DDBJ databases">
        <title>Dactylosporangium aurantiacum NRRL B-8018 full assembly.</title>
        <authorList>
            <person name="Hartkoorn R.C."/>
            <person name="Beaudoing E."/>
            <person name="Hot D."/>
        </authorList>
    </citation>
    <scope>NUCLEOTIDE SEQUENCE</scope>
    <source>
        <strain evidence="3">NRRL B-8018</strain>
    </source>
</reference>
<keyword evidence="3" id="KW-0131">Cell cycle</keyword>
<sequence length="184" mass="20056">MTEQLREALHSEYELAHDALRPEGVAAVHATATRRRRRRLAAGAAALAVALCGGVLAWRMAPGGEPSQVGALPGCDRPGVDVRVMLVHANTDAQAEGIDQVLRDSPEVYCLTYVPQDKAWAEFRHRFSDAPELVAATRTDSITARFQFRIAEAGESDAVEQRVRGLDGVSDYICSCRSVTPTRR</sequence>
<dbReference type="EMBL" id="CP073767">
    <property type="protein sequence ID" value="UWZ56410.1"/>
    <property type="molecule type" value="Genomic_DNA"/>
</dbReference>
<dbReference type="GO" id="GO:0051301">
    <property type="term" value="P:cell division"/>
    <property type="evidence" value="ECO:0007669"/>
    <property type="project" value="UniProtKB-KW"/>
</dbReference>
<keyword evidence="1" id="KW-1133">Transmembrane helix</keyword>
<evidence type="ECO:0000313" key="3">
    <source>
        <dbReference type="EMBL" id="UWZ56410.1"/>
    </source>
</evidence>